<reference evidence="1 2" key="1">
    <citation type="journal article" date="2020" name="Nature">
        <title>Six reference-quality genomes reveal evolution of bat adaptations.</title>
        <authorList>
            <person name="Jebb D."/>
            <person name="Huang Z."/>
            <person name="Pippel M."/>
            <person name="Hughes G.M."/>
            <person name="Lavrichenko K."/>
            <person name="Devanna P."/>
            <person name="Winkler S."/>
            <person name="Jermiin L.S."/>
            <person name="Skirmuntt E.C."/>
            <person name="Katzourakis A."/>
            <person name="Burkitt-Gray L."/>
            <person name="Ray D.A."/>
            <person name="Sullivan K.A.M."/>
            <person name="Roscito J.G."/>
            <person name="Kirilenko B.M."/>
            <person name="Davalos L.M."/>
            <person name="Corthals A.P."/>
            <person name="Power M.L."/>
            <person name="Jones G."/>
            <person name="Ransome R.D."/>
            <person name="Dechmann D.K.N."/>
            <person name="Locatelli A.G."/>
            <person name="Puechmaille S.J."/>
            <person name="Fedrigo O."/>
            <person name="Jarvis E.D."/>
            <person name="Hiller M."/>
            <person name="Vernes S.C."/>
            <person name="Myers E.W."/>
            <person name="Teeling E.C."/>
        </authorList>
    </citation>
    <scope>NUCLEOTIDE SEQUENCE [LARGE SCALE GENOMIC DNA]</scope>
    <source>
        <strain evidence="1">Bat1K_MPI-CBG_1</strain>
    </source>
</reference>
<comment type="caution">
    <text evidence="1">The sequence shown here is derived from an EMBL/GenBank/DDBJ whole genome shotgun (WGS) entry which is preliminary data.</text>
</comment>
<protein>
    <submittedName>
        <fullName evidence="1">Uncharacterized protein</fullName>
    </submittedName>
</protein>
<evidence type="ECO:0000313" key="2">
    <source>
        <dbReference type="Proteomes" id="UP000664940"/>
    </source>
</evidence>
<gene>
    <name evidence="1" type="ORF">HJG60_009313</name>
</gene>
<dbReference type="Proteomes" id="UP000664940">
    <property type="component" value="Unassembled WGS sequence"/>
</dbReference>
<evidence type="ECO:0000313" key="1">
    <source>
        <dbReference type="EMBL" id="KAF6074902.1"/>
    </source>
</evidence>
<name>A0A834DDG1_9CHIR</name>
<dbReference type="EMBL" id="JABVXQ010000015">
    <property type="protein sequence ID" value="KAF6074902.1"/>
    <property type="molecule type" value="Genomic_DNA"/>
</dbReference>
<organism evidence="1 2">
    <name type="scientific">Phyllostomus discolor</name>
    <name type="common">pale spear-nosed bat</name>
    <dbReference type="NCBI Taxonomy" id="89673"/>
    <lineage>
        <taxon>Eukaryota</taxon>
        <taxon>Metazoa</taxon>
        <taxon>Chordata</taxon>
        <taxon>Craniata</taxon>
        <taxon>Vertebrata</taxon>
        <taxon>Euteleostomi</taxon>
        <taxon>Mammalia</taxon>
        <taxon>Eutheria</taxon>
        <taxon>Laurasiatheria</taxon>
        <taxon>Chiroptera</taxon>
        <taxon>Yangochiroptera</taxon>
        <taxon>Phyllostomidae</taxon>
        <taxon>Phyllostominae</taxon>
        <taxon>Phyllostomus</taxon>
    </lineage>
</organism>
<sequence>MGYSGALQQLSNRVPQSISAHTGLHLYGALPTLGKISRIKTRAGWGAKEKTLGPEYLGLLRQELPKVLGIPELLCLLGWPLLAQAPPAQGASSPTHSADSLFLLPMGTGCPKELFFVCLNLLI</sequence>
<accession>A0A834DDG1</accession>
<proteinExistence type="predicted"/>
<dbReference type="AlphaFoldDB" id="A0A834DDG1"/>